<evidence type="ECO:0000256" key="1">
    <source>
        <dbReference type="SAM" id="MobiDB-lite"/>
    </source>
</evidence>
<organism evidence="3">
    <name type="scientific">uncultured Caudovirales phage</name>
    <dbReference type="NCBI Taxonomy" id="2100421"/>
    <lineage>
        <taxon>Viruses</taxon>
        <taxon>Duplodnaviria</taxon>
        <taxon>Heunggongvirae</taxon>
        <taxon>Uroviricota</taxon>
        <taxon>Caudoviricetes</taxon>
        <taxon>Peduoviridae</taxon>
        <taxon>Maltschvirus</taxon>
        <taxon>Maltschvirus maltsch</taxon>
    </lineage>
</organism>
<feature type="region of interest" description="Disordered" evidence="1">
    <location>
        <begin position="106"/>
        <end position="126"/>
    </location>
</feature>
<reference evidence="3" key="1">
    <citation type="submission" date="2020-05" db="EMBL/GenBank/DDBJ databases">
        <authorList>
            <person name="Chiriac C."/>
            <person name="Salcher M."/>
            <person name="Ghai R."/>
            <person name="Kavagutti S V."/>
        </authorList>
    </citation>
    <scope>NUCLEOTIDE SEQUENCE</scope>
</reference>
<evidence type="ECO:0000313" key="3">
    <source>
        <dbReference type="EMBL" id="CAB5219399.1"/>
    </source>
</evidence>
<proteinExistence type="predicted"/>
<keyword evidence="2" id="KW-0472">Membrane</keyword>
<dbReference type="EMBL" id="LR798267">
    <property type="protein sequence ID" value="CAB5219399.1"/>
    <property type="molecule type" value="Genomic_DNA"/>
</dbReference>
<keyword evidence="2" id="KW-0812">Transmembrane</keyword>
<name>A0A6J7WMV3_9CAUD</name>
<feature type="transmembrane region" description="Helical" evidence="2">
    <location>
        <begin position="6"/>
        <end position="28"/>
    </location>
</feature>
<evidence type="ECO:0000256" key="2">
    <source>
        <dbReference type="SAM" id="Phobius"/>
    </source>
</evidence>
<protein>
    <submittedName>
        <fullName evidence="3">Uncharacterized protein</fullName>
    </submittedName>
</protein>
<sequence>MLTLDLGFLTSLAVITSCVIAILSAVIFPMARKMKKFSSGWDDFMRDWKGEEPEPGRDKAPGVMERLNDIDGEFKKNSGSTLKDAVARIESKLNESDARMERIEDRLRKGDERMGRMETKLNGKDS</sequence>
<gene>
    <name evidence="3" type="ORF">UFOVP221_67</name>
</gene>
<accession>A0A6J7WMV3</accession>
<keyword evidence="2" id="KW-1133">Transmembrane helix</keyword>